<dbReference type="PANTHER" id="PTHR46600">
    <property type="entry name" value="THAP DOMAIN-CONTAINING"/>
    <property type="match status" value="1"/>
</dbReference>
<comment type="function">
    <text evidence="12">DNA-binding transcription regulator that regulates endothelial cell proliferation and G1/S cell-cycle progression. Specifically binds the 5'-[AT]NTNN[GT]GGCA[AGT]-3' core DNA sequence and acts by modulating expression of pRB-E2F cell-cycle target genes.</text>
</comment>
<dbReference type="GO" id="GO:0003700">
    <property type="term" value="F:DNA-binding transcription factor activity"/>
    <property type="evidence" value="ECO:0007669"/>
    <property type="project" value="UniProtKB-UniRule"/>
</dbReference>
<keyword evidence="3" id="KW-0479">Metal-binding</keyword>
<evidence type="ECO:0000256" key="2">
    <source>
        <dbReference type="ARBA" id="ARBA00006177"/>
    </source>
</evidence>
<dbReference type="SMART" id="SM00980">
    <property type="entry name" value="THAP"/>
    <property type="match status" value="1"/>
</dbReference>
<accession>A0A8C2JPI7</accession>
<dbReference type="GO" id="GO:0005654">
    <property type="term" value="C:nucleoplasm"/>
    <property type="evidence" value="ECO:0007669"/>
    <property type="project" value="UniProtKB-SubCell"/>
</dbReference>
<proteinExistence type="inferred from homology"/>
<dbReference type="GO" id="GO:0001935">
    <property type="term" value="P:endothelial cell proliferation"/>
    <property type="evidence" value="ECO:0007669"/>
    <property type="project" value="UniProtKB-UniRule"/>
</dbReference>
<evidence type="ECO:0000256" key="12">
    <source>
        <dbReference type="RuleBase" id="RU369073"/>
    </source>
</evidence>
<evidence type="ECO:0000256" key="8">
    <source>
        <dbReference type="ARBA" id="ARBA00023125"/>
    </source>
</evidence>
<dbReference type="Proteomes" id="UP000694701">
    <property type="component" value="Unplaced"/>
</dbReference>
<keyword evidence="11 12" id="KW-0131">Cell cycle</keyword>
<keyword evidence="5" id="KW-0862">Zinc</keyword>
<dbReference type="Ensembl" id="ENSCCRT00020106858.1">
    <property type="protein sequence ID" value="ENSCCRP00020097731.1"/>
    <property type="gene ID" value="ENSCCRG00020044959.1"/>
</dbReference>
<dbReference type="GO" id="GO:0008270">
    <property type="term" value="F:zinc ion binding"/>
    <property type="evidence" value="ECO:0007669"/>
    <property type="project" value="UniProtKB-KW"/>
</dbReference>
<dbReference type="Gene3D" id="6.20.210.20">
    <property type="entry name" value="THAP domain"/>
    <property type="match status" value="1"/>
</dbReference>
<comment type="similarity">
    <text evidence="2 12">Belongs to the THAP1 family.</text>
</comment>
<evidence type="ECO:0000256" key="1">
    <source>
        <dbReference type="ARBA" id="ARBA00004642"/>
    </source>
</evidence>
<evidence type="ECO:0000256" key="5">
    <source>
        <dbReference type="ARBA" id="ARBA00022833"/>
    </source>
</evidence>
<keyword evidence="7 12" id="KW-0175">Coiled coil</keyword>
<dbReference type="PANTHER" id="PTHR46600:SF1">
    <property type="entry name" value="THAP DOMAIN-CONTAINING PROTEIN 1"/>
    <property type="match status" value="1"/>
</dbReference>
<organism evidence="13 14">
    <name type="scientific">Cyprinus carpio</name>
    <name type="common">Common carp</name>
    <dbReference type="NCBI Taxonomy" id="7962"/>
    <lineage>
        <taxon>Eukaryota</taxon>
        <taxon>Metazoa</taxon>
        <taxon>Chordata</taxon>
        <taxon>Craniata</taxon>
        <taxon>Vertebrata</taxon>
        <taxon>Euteleostomi</taxon>
        <taxon>Actinopterygii</taxon>
        <taxon>Neopterygii</taxon>
        <taxon>Teleostei</taxon>
        <taxon>Ostariophysi</taxon>
        <taxon>Cypriniformes</taxon>
        <taxon>Cyprinidae</taxon>
        <taxon>Cyprininae</taxon>
        <taxon>Cyprinus</taxon>
    </lineage>
</organism>
<evidence type="ECO:0000256" key="3">
    <source>
        <dbReference type="ARBA" id="ARBA00022723"/>
    </source>
</evidence>
<protein>
    <recommendedName>
        <fullName evidence="12">THAP domain-containing protein 1</fullName>
    </recommendedName>
</protein>
<dbReference type="Pfam" id="PF05485">
    <property type="entry name" value="THAP"/>
    <property type="match status" value="1"/>
</dbReference>
<keyword evidence="6 12" id="KW-0805">Transcription regulation</keyword>
<evidence type="ECO:0000256" key="6">
    <source>
        <dbReference type="ARBA" id="ARBA00023015"/>
    </source>
</evidence>
<dbReference type="InterPro" id="IPR026516">
    <property type="entry name" value="THAP1/10"/>
</dbReference>
<evidence type="ECO:0000256" key="9">
    <source>
        <dbReference type="ARBA" id="ARBA00023163"/>
    </source>
</evidence>
<comment type="subcellular location">
    <subcellularLocation>
        <location evidence="1 12">Nucleus</location>
        <location evidence="1 12">Nucleoplasm</location>
    </subcellularLocation>
</comment>
<keyword evidence="10 12" id="KW-0539">Nucleus</keyword>
<evidence type="ECO:0000256" key="11">
    <source>
        <dbReference type="ARBA" id="ARBA00023306"/>
    </source>
</evidence>
<dbReference type="InterPro" id="IPR006612">
    <property type="entry name" value="THAP_Znf"/>
</dbReference>
<evidence type="ECO:0000313" key="13">
    <source>
        <dbReference type="Ensembl" id="ENSCCRP00020097731.1"/>
    </source>
</evidence>
<sequence>MSIWQKCMVKIKYFHSFPADEERCKKWICSIQRKDLKITSHMRVCSRHFKSEDVKEPSTPKGRRLLKKGAVPTLFQWNNYSAPEPLQRRKASTPVDEDPAPVEYDYCSVPELAAVDIALE</sequence>
<evidence type="ECO:0000313" key="14">
    <source>
        <dbReference type="Proteomes" id="UP000694701"/>
    </source>
</evidence>
<evidence type="ECO:0000256" key="10">
    <source>
        <dbReference type="ARBA" id="ARBA00023242"/>
    </source>
</evidence>
<dbReference type="AlphaFoldDB" id="A0A8C2JPI7"/>
<evidence type="ECO:0000256" key="7">
    <source>
        <dbReference type="ARBA" id="ARBA00023054"/>
    </source>
</evidence>
<dbReference type="InterPro" id="IPR038441">
    <property type="entry name" value="THAP_Znf_sf"/>
</dbReference>
<keyword evidence="4" id="KW-0863">Zinc-finger</keyword>
<dbReference type="SUPFAM" id="SSF57716">
    <property type="entry name" value="Glucocorticoid receptor-like (DNA-binding domain)"/>
    <property type="match status" value="1"/>
</dbReference>
<dbReference type="SMART" id="SM00692">
    <property type="entry name" value="DM3"/>
    <property type="match status" value="1"/>
</dbReference>
<dbReference type="PROSITE" id="PS50950">
    <property type="entry name" value="ZF_THAP"/>
    <property type="match status" value="1"/>
</dbReference>
<name>A0A8C2JPI7_CYPCA</name>
<dbReference type="GO" id="GO:0043565">
    <property type="term" value="F:sequence-specific DNA binding"/>
    <property type="evidence" value="ECO:0007669"/>
    <property type="project" value="UniProtKB-UniRule"/>
</dbReference>
<reference evidence="13" key="1">
    <citation type="submission" date="2025-08" db="UniProtKB">
        <authorList>
            <consortium name="Ensembl"/>
        </authorList>
    </citation>
    <scope>IDENTIFICATION</scope>
</reference>
<keyword evidence="9 12" id="KW-0804">Transcription</keyword>
<keyword evidence="8 12" id="KW-0238">DNA-binding</keyword>
<evidence type="ECO:0000256" key="4">
    <source>
        <dbReference type="ARBA" id="ARBA00022771"/>
    </source>
</evidence>